<feature type="region of interest" description="Disordered" evidence="1">
    <location>
        <begin position="18"/>
        <end position="37"/>
    </location>
</feature>
<dbReference type="Proteomes" id="UP001519460">
    <property type="component" value="Unassembled WGS sequence"/>
</dbReference>
<proteinExistence type="predicted"/>
<protein>
    <submittedName>
        <fullName evidence="2">Uncharacterized protein</fullName>
    </submittedName>
</protein>
<name>A0ABD0M4M5_9CAEN</name>
<reference evidence="2 3" key="1">
    <citation type="journal article" date="2023" name="Sci. Data">
        <title>Genome assembly of the Korean intertidal mud-creeper Batillaria attramentaria.</title>
        <authorList>
            <person name="Patra A.K."/>
            <person name="Ho P.T."/>
            <person name="Jun S."/>
            <person name="Lee S.J."/>
            <person name="Kim Y."/>
            <person name="Won Y.J."/>
        </authorList>
    </citation>
    <scope>NUCLEOTIDE SEQUENCE [LARGE SCALE GENOMIC DNA]</scope>
    <source>
        <strain evidence="2">Wonlab-2016</strain>
    </source>
</reference>
<evidence type="ECO:0000256" key="1">
    <source>
        <dbReference type="SAM" id="MobiDB-lite"/>
    </source>
</evidence>
<evidence type="ECO:0000313" key="2">
    <source>
        <dbReference type="EMBL" id="KAK7506445.1"/>
    </source>
</evidence>
<comment type="caution">
    <text evidence="2">The sequence shown here is derived from an EMBL/GenBank/DDBJ whole genome shotgun (WGS) entry which is preliminary data.</text>
</comment>
<sequence length="234" mass="26579">MLAQKTFQYSVKKNGWKESGNELKNKRRTKQTQHAKTPNTLANYLANLSSPLFSYPKTADCRYTHTYKMFSIQQNIQMFVVHHDARVHGLWFSLSFQTGQRTRYESTIAAAYCKGGYAPFPPCYCSGDRFTREDTGSPTRHPQAAFVVHVERRRPHKQGTARGKVAIKLQASVCRLHHVDGVIQFVSHQQNLLTAQNVKADIGRPEESYWWAVGGDGVWFGVLIKTTSRRCVGA</sequence>
<gene>
    <name evidence="2" type="ORF">BaRGS_00002557</name>
</gene>
<organism evidence="2 3">
    <name type="scientific">Batillaria attramentaria</name>
    <dbReference type="NCBI Taxonomy" id="370345"/>
    <lineage>
        <taxon>Eukaryota</taxon>
        <taxon>Metazoa</taxon>
        <taxon>Spiralia</taxon>
        <taxon>Lophotrochozoa</taxon>
        <taxon>Mollusca</taxon>
        <taxon>Gastropoda</taxon>
        <taxon>Caenogastropoda</taxon>
        <taxon>Sorbeoconcha</taxon>
        <taxon>Cerithioidea</taxon>
        <taxon>Batillariidae</taxon>
        <taxon>Batillaria</taxon>
    </lineage>
</organism>
<keyword evidence="3" id="KW-1185">Reference proteome</keyword>
<dbReference type="AlphaFoldDB" id="A0ABD0M4M5"/>
<evidence type="ECO:0000313" key="3">
    <source>
        <dbReference type="Proteomes" id="UP001519460"/>
    </source>
</evidence>
<dbReference type="EMBL" id="JACVVK020000007">
    <property type="protein sequence ID" value="KAK7506445.1"/>
    <property type="molecule type" value="Genomic_DNA"/>
</dbReference>
<accession>A0ABD0M4M5</accession>